<comment type="similarity">
    <text evidence="1 4">Belongs to the tektin family.</text>
</comment>
<reference evidence="6 7" key="1">
    <citation type="submission" date="2018-04" db="EMBL/GenBank/DDBJ databases">
        <authorList>
            <person name="Zhang X."/>
            <person name="Yuan J."/>
            <person name="Li F."/>
            <person name="Xiang J."/>
        </authorList>
    </citation>
    <scope>NUCLEOTIDE SEQUENCE [LARGE SCALE GENOMIC DNA]</scope>
    <source>
        <tissue evidence="6">Muscle</tissue>
    </source>
</reference>
<dbReference type="STRING" id="6689.A0A423T3R4"/>
<evidence type="ECO:0000256" key="1">
    <source>
        <dbReference type="ARBA" id="ARBA00007209"/>
    </source>
</evidence>
<evidence type="ECO:0000256" key="4">
    <source>
        <dbReference type="RuleBase" id="RU367040"/>
    </source>
</evidence>
<sequence>MITVVAINASTSFSVRPFSLYALPFLLSPPPYLTTRPLITHPPRYQPLPPFQATTSFSSFPQPSSPFLSHYFSSFPQPPSPLTSFPTPLHLHSPTLSTSPPNFQETEVLRAGRALLTQTLQETEAQIKRLLEVKRLLEHDWSDKQEAFQLDHSAAKLVNHAVKAQFKPVSAALHEGTSAPESWRLRSAQHMDVCRREITSGTQLRGASDQALREVARDSEAAAEATDVAFNTRLRELEEAKAKLVTKDGMLRKEIAEEENSIASIRQSLQDKESPLQVAQSRHWTRSFRPGADRCLDQPHYRLKDELDELPQSIESLRQRLRTSEDTLEELHRLHEDFSKDILNREHTISF</sequence>
<dbReference type="PRINTS" id="PR00511">
    <property type="entry name" value="TEKTIN"/>
</dbReference>
<dbReference type="InterPro" id="IPR048256">
    <property type="entry name" value="Tektin-like"/>
</dbReference>
<comment type="caution">
    <text evidence="6">The sequence shown here is derived from an EMBL/GenBank/DDBJ whole genome shotgun (WGS) entry which is preliminary data.</text>
</comment>
<keyword evidence="4" id="KW-0969">Cilium</keyword>
<dbReference type="PANTHER" id="PTHR19960">
    <property type="entry name" value="TEKTIN"/>
    <property type="match status" value="1"/>
</dbReference>
<evidence type="ECO:0000256" key="2">
    <source>
        <dbReference type="ARBA" id="ARBA00022490"/>
    </source>
</evidence>
<dbReference type="Pfam" id="PF03148">
    <property type="entry name" value="Tektin"/>
    <property type="match status" value="1"/>
</dbReference>
<proteinExistence type="inferred from homology"/>
<protein>
    <recommendedName>
        <fullName evidence="4">Tektin</fullName>
    </recommendedName>
</protein>
<dbReference type="GO" id="GO:0060294">
    <property type="term" value="P:cilium movement involved in cell motility"/>
    <property type="evidence" value="ECO:0007669"/>
    <property type="project" value="UniProtKB-UniRule"/>
</dbReference>
<dbReference type="EMBL" id="QCYY01002352">
    <property type="protein sequence ID" value="ROT71025.1"/>
    <property type="molecule type" value="Genomic_DNA"/>
</dbReference>
<evidence type="ECO:0000313" key="7">
    <source>
        <dbReference type="Proteomes" id="UP000283509"/>
    </source>
</evidence>
<dbReference type="InterPro" id="IPR000435">
    <property type="entry name" value="Tektins"/>
</dbReference>
<comment type="subcellular location">
    <subcellularLocation>
        <location evidence="4">Cytoplasm</location>
        <location evidence="4">Cytoskeleton</location>
        <location evidence="4">Cilium axoneme</location>
    </subcellularLocation>
</comment>
<dbReference type="GO" id="GO:0005634">
    <property type="term" value="C:nucleus"/>
    <property type="evidence" value="ECO:0007669"/>
    <property type="project" value="TreeGrafter"/>
</dbReference>
<keyword evidence="4" id="KW-0966">Cell projection</keyword>
<name>A0A423T3R4_PENVA</name>
<evidence type="ECO:0000256" key="5">
    <source>
        <dbReference type="SAM" id="Coils"/>
    </source>
</evidence>
<gene>
    <name evidence="6" type="ORF">C7M84_010679</name>
</gene>
<keyword evidence="7" id="KW-1185">Reference proteome</keyword>
<dbReference type="GO" id="GO:0060271">
    <property type="term" value="P:cilium assembly"/>
    <property type="evidence" value="ECO:0007669"/>
    <property type="project" value="UniProtKB-UniRule"/>
</dbReference>
<feature type="coiled-coil region" evidence="5">
    <location>
        <begin position="113"/>
        <end position="140"/>
    </location>
</feature>
<dbReference type="GO" id="GO:0015630">
    <property type="term" value="C:microtubule cytoskeleton"/>
    <property type="evidence" value="ECO:0007669"/>
    <property type="project" value="UniProtKB-UniRule"/>
</dbReference>
<evidence type="ECO:0000313" key="6">
    <source>
        <dbReference type="EMBL" id="ROT71025.1"/>
    </source>
</evidence>
<dbReference type="AlphaFoldDB" id="A0A423T3R4"/>
<keyword evidence="4" id="KW-0282">Flagellum</keyword>
<dbReference type="OrthoDB" id="6365816at2759"/>
<organism evidence="6 7">
    <name type="scientific">Penaeus vannamei</name>
    <name type="common">Whiteleg shrimp</name>
    <name type="synonym">Litopenaeus vannamei</name>
    <dbReference type="NCBI Taxonomy" id="6689"/>
    <lineage>
        <taxon>Eukaryota</taxon>
        <taxon>Metazoa</taxon>
        <taxon>Ecdysozoa</taxon>
        <taxon>Arthropoda</taxon>
        <taxon>Crustacea</taxon>
        <taxon>Multicrustacea</taxon>
        <taxon>Malacostraca</taxon>
        <taxon>Eumalacostraca</taxon>
        <taxon>Eucarida</taxon>
        <taxon>Decapoda</taxon>
        <taxon>Dendrobranchiata</taxon>
        <taxon>Penaeoidea</taxon>
        <taxon>Penaeidae</taxon>
        <taxon>Penaeus</taxon>
    </lineage>
</organism>
<evidence type="ECO:0000256" key="3">
    <source>
        <dbReference type="ARBA" id="ARBA00023054"/>
    </source>
</evidence>
<dbReference type="PANTHER" id="PTHR19960:SF12">
    <property type="entry name" value="TEKTIN-4"/>
    <property type="match status" value="1"/>
</dbReference>
<reference evidence="6 7" key="2">
    <citation type="submission" date="2019-01" db="EMBL/GenBank/DDBJ databases">
        <title>The decoding of complex shrimp genome reveals the adaptation for benthos swimmer, frequently molting mechanism and breeding impact on genome.</title>
        <authorList>
            <person name="Sun Y."/>
            <person name="Gao Y."/>
            <person name="Yu Y."/>
        </authorList>
    </citation>
    <scope>NUCLEOTIDE SEQUENCE [LARGE SCALE GENOMIC DNA]</scope>
    <source>
        <tissue evidence="6">Muscle</tissue>
    </source>
</reference>
<keyword evidence="2" id="KW-0963">Cytoplasm</keyword>
<dbReference type="GO" id="GO:0005930">
    <property type="term" value="C:axoneme"/>
    <property type="evidence" value="ECO:0007669"/>
    <property type="project" value="UniProtKB-SubCell"/>
</dbReference>
<dbReference type="Proteomes" id="UP000283509">
    <property type="component" value="Unassembled WGS sequence"/>
</dbReference>
<accession>A0A423T3R4</accession>
<keyword evidence="3 5" id="KW-0175">Coiled coil</keyword>